<evidence type="ECO:0000256" key="2">
    <source>
        <dbReference type="ARBA" id="ARBA00007520"/>
    </source>
</evidence>
<feature type="transmembrane region" description="Helical" evidence="7">
    <location>
        <begin position="109"/>
        <end position="129"/>
    </location>
</feature>
<evidence type="ECO:0000256" key="7">
    <source>
        <dbReference type="SAM" id="Phobius"/>
    </source>
</evidence>
<dbReference type="KEGG" id="vhy:G7082_06560"/>
<dbReference type="PANTHER" id="PTHR23504">
    <property type="entry name" value="MAJOR FACILITATOR SUPERFAMILY DOMAIN-CONTAINING PROTEIN 10"/>
    <property type="match status" value="1"/>
</dbReference>
<feature type="transmembrane region" description="Helical" evidence="7">
    <location>
        <begin position="15"/>
        <end position="39"/>
    </location>
</feature>
<keyword evidence="4 7" id="KW-0812">Transmembrane</keyword>
<evidence type="ECO:0000313" key="9">
    <source>
        <dbReference type="EMBL" id="QIL48174.1"/>
    </source>
</evidence>
<dbReference type="AlphaFoldDB" id="A0A6G8ASY2"/>
<dbReference type="PROSITE" id="PS50850">
    <property type="entry name" value="MFS"/>
    <property type="match status" value="1"/>
</dbReference>
<dbReference type="PANTHER" id="PTHR23504:SF15">
    <property type="entry name" value="MAJOR FACILITATOR SUPERFAMILY (MFS) PROFILE DOMAIN-CONTAINING PROTEIN"/>
    <property type="match status" value="1"/>
</dbReference>
<dbReference type="EMBL" id="CP049887">
    <property type="protein sequence ID" value="QIL48174.1"/>
    <property type="molecule type" value="Genomic_DNA"/>
</dbReference>
<dbReference type="RefSeq" id="WP_166034322.1">
    <property type="nucleotide sequence ID" value="NZ_CP049887.1"/>
</dbReference>
<dbReference type="GO" id="GO:0022857">
    <property type="term" value="F:transmembrane transporter activity"/>
    <property type="evidence" value="ECO:0007669"/>
    <property type="project" value="InterPro"/>
</dbReference>
<dbReference type="InterPro" id="IPR020846">
    <property type="entry name" value="MFS_dom"/>
</dbReference>
<dbReference type="Pfam" id="PF07690">
    <property type="entry name" value="MFS_1"/>
    <property type="match status" value="1"/>
</dbReference>
<dbReference type="Proteomes" id="UP000501747">
    <property type="component" value="Chromosome"/>
</dbReference>
<dbReference type="InterPro" id="IPR001958">
    <property type="entry name" value="Tet-R_TetA/multi-R_MdtG-like"/>
</dbReference>
<evidence type="ECO:0000259" key="8">
    <source>
        <dbReference type="PROSITE" id="PS50850"/>
    </source>
</evidence>
<keyword evidence="3" id="KW-0813">Transport</keyword>
<dbReference type="PROSITE" id="PS00216">
    <property type="entry name" value="SUGAR_TRANSPORT_1"/>
    <property type="match status" value="1"/>
</dbReference>
<evidence type="ECO:0000256" key="6">
    <source>
        <dbReference type="ARBA" id="ARBA00023136"/>
    </source>
</evidence>
<dbReference type="InterPro" id="IPR011701">
    <property type="entry name" value="MFS"/>
</dbReference>
<evidence type="ECO:0000256" key="1">
    <source>
        <dbReference type="ARBA" id="ARBA00004651"/>
    </source>
</evidence>
<comment type="subcellular location">
    <subcellularLocation>
        <location evidence="1">Cell membrane</location>
        <topology evidence="1">Multi-pass membrane protein</topology>
    </subcellularLocation>
</comment>
<protein>
    <submittedName>
        <fullName evidence="9">MFS transporter</fullName>
    </submittedName>
</protein>
<feature type="transmembrane region" description="Helical" evidence="7">
    <location>
        <begin position="256"/>
        <end position="282"/>
    </location>
</feature>
<keyword evidence="10" id="KW-1185">Reference proteome</keyword>
<evidence type="ECO:0000313" key="10">
    <source>
        <dbReference type="Proteomes" id="UP000501747"/>
    </source>
</evidence>
<feature type="transmembrane region" description="Helical" evidence="7">
    <location>
        <begin position="84"/>
        <end position="103"/>
    </location>
</feature>
<comment type="similarity">
    <text evidence="2">Belongs to the major facilitator superfamily. TCR/Tet family.</text>
</comment>
<keyword evidence="6 7" id="KW-0472">Membrane</keyword>
<evidence type="ECO:0000256" key="3">
    <source>
        <dbReference type="ARBA" id="ARBA00022448"/>
    </source>
</evidence>
<feature type="transmembrane region" description="Helical" evidence="7">
    <location>
        <begin position="223"/>
        <end position="244"/>
    </location>
</feature>
<dbReference type="PRINTS" id="PR01035">
    <property type="entry name" value="TCRTETA"/>
</dbReference>
<feature type="transmembrane region" description="Helical" evidence="7">
    <location>
        <begin position="377"/>
        <end position="398"/>
    </location>
</feature>
<dbReference type="InterPro" id="IPR036259">
    <property type="entry name" value="MFS_trans_sf"/>
</dbReference>
<dbReference type="InterPro" id="IPR005829">
    <property type="entry name" value="Sugar_transporter_CS"/>
</dbReference>
<dbReference type="SUPFAM" id="SSF103473">
    <property type="entry name" value="MFS general substrate transporter"/>
    <property type="match status" value="1"/>
</dbReference>
<evidence type="ECO:0000256" key="4">
    <source>
        <dbReference type="ARBA" id="ARBA00022692"/>
    </source>
</evidence>
<proteinExistence type="inferred from homology"/>
<feature type="domain" description="Major facilitator superfamily (MFS) profile" evidence="8">
    <location>
        <begin position="14"/>
        <end position="401"/>
    </location>
</feature>
<dbReference type="GO" id="GO:0005886">
    <property type="term" value="C:plasma membrane"/>
    <property type="evidence" value="ECO:0007669"/>
    <property type="project" value="UniProtKB-SubCell"/>
</dbReference>
<organism evidence="9 10">
    <name type="scientific">Vagococcus hydrophili</name>
    <dbReference type="NCBI Taxonomy" id="2714947"/>
    <lineage>
        <taxon>Bacteria</taxon>
        <taxon>Bacillati</taxon>
        <taxon>Bacillota</taxon>
        <taxon>Bacilli</taxon>
        <taxon>Lactobacillales</taxon>
        <taxon>Enterococcaceae</taxon>
        <taxon>Vagococcus</taxon>
    </lineage>
</organism>
<reference evidence="9 10" key="1">
    <citation type="submission" date="2020-03" db="EMBL/GenBank/DDBJ databases">
        <title>Vagococcus sp. nov., isolated from beetles.</title>
        <authorList>
            <person name="Hyun D.-W."/>
            <person name="Bae J.-W."/>
        </authorList>
    </citation>
    <scope>NUCLEOTIDE SEQUENCE [LARGE SCALE GENOMIC DNA]</scope>
    <source>
        <strain evidence="9 10">HDW17B</strain>
    </source>
</reference>
<keyword evidence="5 7" id="KW-1133">Transmembrane helix</keyword>
<evidence type="ECO:0000256" key="5">
    <source>
        <dbReference type="ARBA" id="ARBA00022989"/>
    </source>
</evidence>
<feature type="transmembrane region" description="Helical" evidence="7">
    <location>
        <begin position="141"/>
        <end position="162"/>
    </location>
</feature>
<accession>A0A6G8ASY2</accession>
<sequence length="401" mass="43518">MLTNDLHETVAKDKFIFGLVATFLCGMGFSIVMPVTPFLVQQYTTSASDQATMVTLLMSTYAFCMFFSAPILGTLSDRYGRRPILLISLVGSSIGFLIFGLGGSIGILFLGRVIEGLTGGSISTIFAYFADITPENQRTKYFGWISAVAGFGSAIGPALGGFLATFGYAVPLFFGALVSFINFLVGYFIMKESHPLENRSQELTFRDINPMLKLKQVLAIKKIRHLLMIGFFLWVPNSALQSIMSQFSIDTFQLKAAAIGFIFSIIGIQDILSQTFIMPILLKRLSDQQLIKLGISCQLVGYSLMTVSALLPQLSYFIVGMLVFGFGESIFSPSFNGLLSKSATQNSQGTIQGGSQSIQALSRIVGPLMAGQLYVTFGHSVPIILGVVLSLVGLLFMVNTK</sequence>
<name>A0A6G8ASY2_9ENTE</name>
<feature type="transmembrane region" description="Helical" evidence="7">
    <location>
        <begin position="51"/>
        <end position="72"/>
    </location>
</feature>
<dbReference type="Gene3D" id="1.20.1250.20">
    <property type="entry name" value="MFS general substrate transporter like domains"/>
    <property type="match status" value="1"/>
</dbReference>
<feature type="transmembrane region" description="Helical" evidence="7">
    <location>
        <begin position="168"/>
        <end position="190"/>
    </location>
</feature>
<feature type="transmembrane region" description="Helical" evidence="7">
    <location>
        <begin position="302"/>
        <end position="326"/>
    </location>
</feature>
<dbReference type="CDD" id="cd17330">
    <property type="entry name" value="MFS_SLC46_TetA_like"/>
    <property type="match status" value="1"/>
</dbReference>
<gene>
    <name evidence="9" type="ORF">G7082_06560</name>
</gene>